<dbReference type="Proteomes" id="UP001500298">
    <property type="component" value="Unassembled WGS sequence"/>
</dbReference>
<dbReference type="RefSeq" id="WP_345369238.1">
    <property type="nucleotide sequence ID" value="NZ_BAABJX010000015.1"/>
</dbReference>
<accession>A0ABP9D2Y7</accession>
<dbReference type="Gene3D" id="1.10.4040.10">
    <property type="entry name" value="Penicillinase repressor domain"/>
    <property type="match status" value="1"/>
</dbReference>
<evidence type="ECO:0000256" key="3">
    <source>
        <dbReference type="ARBA" id="ARBA00023125"/>
    </source>
</evidence>
<keyword evidence="2" id="KW-0805">Transcription regulation</keyword>
<proteinExistence type="inferred from homology"/>
<dbReference type="InterPro" id="IPR005650">
    <property type="entry name" value="BlaI_family"/>
</dbReference>
<name>A0ABP9D2Y7_9BACT</name>
<dbReference type="Gene3D" id="1.10.10.10">
    <property type="entry name" value="Winged helix-like DNA-binding domain superfamily/Winged helix DNA-binding domain"/>
    <property type="match status" value="1"/>
</dbReference>
<sequence length="116" mass="13712">MKKLTTAEEQVMQVLWKLEKAFVKEVIEELEEPKPAYNTVSTIIRILEQKGFVGYETVGRSHKYHPLIDKDTYSNQFLKNFIGSYFSGSFEKMLSFFMEKNDIDLKEMEELMKNNK</sequence>
<evidence type="ECO:0000313" key="6">
    <source>
        <dbReference type="Proteomes" id="UP001500298"/>
    </source>
</evidence>
<comment type="similarity">
    <text evidence="1">Belongs to the BlaI transcriptional regulatory family.</text>
</comment>
<dbReference type="EMBL" id="BAABJX010000015">
    <property type="protein sequence ID" value="GAA4825204.1"/>
    <property type="molecule type" value="Genomic_DNA"/>
</dbReference>
<dbReference type="PIRSF" id="PIRSF019455">
    <property type="entry name" value="CopR_AtkY"/>
    <property type="match status" value="1"/>
</dbReference>
<keyword evidence="4" id="KW-0804">Transcription</keyword>
<comment type="caution">
    <text evidence="5">The sequence shown here is derived from an EMBL/GenBank/DDBJ whole genome shotgun (WGS) entry which is preliminary data.</text>
</comment>
<dbReference type="InterPro" id="IPR036388">
    <property type="entry name" value="WH-like_DNA-bd_sf"/>
</dbReference>
<protein>
    <submittedName>
        <fullName evidence="5">BlaI/MecI/CopY family transcriptional regulator</fullName>
    </submittedName>
</protein>
<evidence type="ECO:0000256" key="2">
    <source>
        <dbReference type="ARBA" id="ARBA00023015"/>
    </source>
</evidence>
<dbReference type="SUPFAM" id="SSF46785">
    <property type="entry name" value="Winged helix' DNA-binding domain"/>
    <property type="match status" value="1"/>
</dbReference>
<organism evidence="5 6">
    <name type="scientific">Algivirga pacifica</name>
    <dbReference type="NCBI Taxonomy" id="1162670"/>
    <lineage>
        <taxon>Bacteria</taxon>
        <taxon>Pseudomonadati</taxon>
        <taxon>Bacteroidota</taxon>
        <taxon>Cytophagia</taxon>
        <taxon>Cytophagales</taxon>
        <taxon>Flammeovirgaceae</taxon>
        <taxon>Algivirga</taxon>
    </lineage>
</organism>
<keyword evidence="6" id="KW-1185">Reference proteome</keyword>
<evidence type="ECO:0000256" key="4">
    <source>
        <dbReference type="ARBA" id="ARBA00023163"/>
    </source>
</evidence>
<reference evidence="6" key="1">
    <citation type="journal article" date="2019" name="Int. J. Syst. Evol. Microbiol.">
        <title>The Global Catalogue of Microorganisms (GCM) 10K type strain sequencing project: providing services to taxonomists for standard genome sequencing and annotation.</title>
        <authorList>
            <consortium name="The Broad Institute Genomics Platform"/>
            <consortium name="The Broad Institute Genome Sequencing Center for Infectious Disease"/>
            <person name="Wu L."/>
            <person name="Ma J."/>
        </authorList>
    </citation>
    <scope>NUCLEOTIDE SEQUENCE [LARGE SCALE GENOMIC DNA]</scope>
    <source>
        <strain evidence="6">JCM 18326</strain>
    </source>
</reference>
<dbReference type="InterPro" id="IPR036390">
    <property type="entry name" value="WH_DNA-bd_sf"/>
</dbReference>
<keyword evidence="3" id="KW-0238">DNA-binding</keyword>
<dbReference type="Pfam" id="PF03965">
    <property type="entry name" value="Penicillinase_R"/>
    <property type="match status" value="1"/>
</dbReference>
<gene>
    <name evidence="5" type="ORF">GCM10023331_07020</name>
</gene>
<evidence type="ECO:0000256" key="1">
    <source>
        <dbReference type="ARBA" id="ARBA00011046"/>
    </source>
</evidence>
<evidence type="ECO:0000313" key="5">
    <source>
        <dbReference type="EMBL" id="GAA4825204.1"/>
    </source>
</evidence>